<dbReference type="EMBL" id="UOFI01000010">
    <property type="protein sequence ID" value="VAW61360.1"/>
    <property type="molecule type" value="Genomic_DNA"/>
</dbReference>
<accession>A0A3B0X9T4</accession>
<name>A0A3B0X9T4_9ZZZZ</name>
<dbReference type="Pfam" id="PF25989">
    <property type="entry name" value="YknX_C"/>
    <property type="match status" value="1"/>
</dbReference>
<evidence type="ECO:0000259" key="1">
    <source>
        <dbReference type="Pfam" id="PF25954"/>
    </source>
</evidence>
<dbReference type="AlphaFoldDB" id="A0A3B0X9T4"/>
<dbReference type="Pfam" id="PF25973">
    <property type="entry name" value="BSH_CzcB"/>
    <property type="match status" value="1"/>
</dbReference>
<proteinExistence type="predicted"/>
<dbReference type="Gene3D" id="1.10.287.470">
    <property type="entry name" value="Helix hairpin bin"/>
    <property type="match status" value="1"/>
</dbReference>
<reference evidence="4" key="1">
    <citation type="submission" date="2018-06" db="EMBL/GenBank/DDBJ databases">
        <authorList>
            <person name="Zhirakovskaya E."/>
        </authorList>
    </citation>
    <scope>NUCLEOTIDE SEQUENCE</scope>
</reference>
<dbReference type="Pfam" id="PF25954">
    <property type="entry name" value="Beta-barrel_RND_2"/>
    <property type="match status" value="1"/>
</dbReference>
<dbReference type="NCBIfam" id="TIGR01730">
    <property type="entry name" value="RND_mfp"/>
    <property type="match status" value="1"/>
</dbReference>
<dbReference type="PANTHER" id="PTHR30469:SF15">
    <property type="entry name" value="HLYD FAMILY OF SECRETION PROTEINS"/>
    <property type="match status" value="1"/>
</dbReference>
<evidence type="ECO:0000259" key="3">
    <source>
        <dbReference type="Pfam" id="PF25989"/>
    </source>
</evidence>
<dbReference type="InterPro" id="IPR058637">
    <property type="entry name" value="YknX-like_C"/>
</dbReference>
<dbReference type="Gene3D" id="2.40.50.100">
    <property type="match status" value="1"/>
</dbReference>
<feature type="domain" description="CusB-like beta-barrel" evidence="1">
    <location>
        <begin position="213"/>
        <end position="283"/>
    </location>
</feature>
<dbReference type="InterPro" id="IPR006143">
    <property type="entry name" value="RND_pump_MFP"/>
</dbReference>
<dbReference type="GO" id="GO:0015562">
    <property type="term" value="F:efflux transmembrane transporter activity"/>
    <property type="evidence" value="ECO:0007669"/>
    <property type="project" value="TreeGrafter"/>
</dbReference>
<evidence type="ECO:0000313" key="4">
    <source>
        <dbReference type="EMBL" id="VAW61360.1"/>
    </source>
</evidence>
<feature type="domain" description="YknX-like C-terminal permuted SH3-like" evidence="3">
    <location>
        <begin position="288"/>
        <end position="354"/>
    </location>
</feature>
<dbReference type="GO" id="GO:1990281">
    <property type="term" value="C:efflux pump complex"/>
    <property type="evidence" value="ECO:0007669"/>
    <property type="project" value="TreeGrafter"/>
</dbReference>
<dbReference type="InterPro" id="IPR058792">
    <property type="entry name" value="Beta-barrel_RND_2"/>
</dbReference>
<feature type="domain" description="CzcB-like barrel-sandwich hybrid" evidence="2">
    <location>
        <begin position="76"/>
        <end position="203"/>
    </location>
</feature>
<organism evidence="4">
    <name type="scientific">hydrothermal vent metagenome</name>
    <dbReference type="NCBI Taxonomy" id="652676"/>
    <lineage>
        <taxon>unclassified sequences</taxon>
        <taxon>metagenomes</taxon>
        <taxon>ecological metagenomes</taxon>
    </lineage>
</organism>
<dbReference type="InterPro" id="IPR058647">
    <property type="entry name" value="BSH_CzcB-like"/>
</dbReference>
<protein>
    <submittedName>
        <fullName evidence="4">Uncharacterized protein</fullName>
    </submittedName>
</protein>
<dbReference type="PROSITE" id="PS51257">
    <property type="entry name" value="PROKAR_LIPOPROTEIN"/>
    <property type="match status" value="1"/>
</dbReference>
<dbReference type="Gene3D" id="2.40.420.20">
    <property type="match status" value="1"/>
</dbReference>
<dbReference type="SUPFAM" id="SSF111369">
    <property type="entry name" value="HlyD-like secretion proteins"/>
    <property type="match status" value="1"/>
</dbReference>
<sequence>MAYVHIKFMLLNRFFYSLSSIAILLSSCMLISACSEPAQPGSKPRASTHLVETANAQYQNISASRTLTGTLQAIREVKIINQTEGLLIELAIYPGDRVKKGQTLARLNDSLLKAEVQKATATLRQASVDLKRLKDLAPRKMASESEVAQAQTRKDIAAAELQLKQTEYQHTQIKAPINGIISERLAEPGDVIPLHSHLLTIIDTSSLKAEIYLSELLLPLIRQNNPVKITIDALAGQQFTGKIKRIFPSIDETTRRGTIEVILSPVPDQARAGQLCRVTIETQNKSRLMIPYDAVRHDKQGEYVYVLHNNQVQRVKISSGLQHKQLIEIIYGLKEQQEVISKGFFGLKDKMKVKKVETTKNDHSLSVTAPQKES</sequence>
<dbReference type="Gene3D" id="2.40.30.170">
    <property type="match status" value="1"/>
</dbReference>
<gene>
    <name evidence="4" type="ORF">MNBD_GAMMA09-738</name>
</gene>
<dbReference type="PANTHER" id="PTHR30469">
    <property type="entry name" value="MULTIDRUG RESISTANCE PROTEIN MDTA"/>
    <property type="match status" value="1"/>
</dbReference>
<evidence type="ECO:0000259" key="2">
    <source>
        <dbReference type="Pfam" id="PF25973"/>
    </source>
</evidence>